<dbReference type="GO" id="GO:0006631">
    <property type="term" value="P:fatty acid metabolic process"/>
    <property type="evidence" value="ECO:0007669"/>
    <property type="project" value="UniProtKB-KW"/>
</dbReference>
<keyword evidence="3" id="KW-0276">Fatty acid metabolism</keyword>
<comment type="similarity">
    <text evidence="2">Belongs to the enoyl-CoA hydratase/isomerase family.</text>
</comment>
<accession>A0A8H3I055</accession>
<feature type="non-terminal residue" evidence="6">
    <location>
        <position position="1"/>
    </location>
</feature>
<evidence type="ECO:0000256" key="4">
    <source>
        <dbReference type="ARBA" id="ARBA00023098"/>
    </source>
</evidence>
<evidence type="ECO:0000256" key="2">
    <source>
        <dbReference type="ARBA" id="ARBA00005254"/>
    </source>
</evidence>
<dbReference type="AlphaFoldDB" id="A0A8H3I055"/>
<dbReference type="InterPro" id="IPR014748">
    <property type="entry name" value="Enoyl-CoA_hydra_C"/>
</dbReference>
<keyword evidence="5" id="KW-0413">Isomerase</keyword>
<sequence>WKADEMKLLPLRWNWLKRSQLNLPSRQLVRNDSYSMPGTTGWTVLSVKFVLFVDQGSSVEQSLEYQATWNMAMLQSSDTTEAFKAFTTKQPPRFKPLPRL</sequence>
<dbReference type="EMBL" id="CAJNJQ010003257">
    <property type="protein sequence ID" value="CAE7194987.1"/>
    <property type="molecule type" value="Genomic_DNA"/>
</dbReference>
<proteinExistence type="inferred from homology"/>
<dbReference type="Gene3D" id="1.10.12.10">
    <property type="entry name" value="Lyase 2-enoyl-coa Hydratase, Chain A, domain 2"/>
    <property type="match status" value="1"/>
</dbReference>
<evidence type="ECO:0000313" key="7">
    <source>
        <dbReference type="Proteomes" id="UP000663827"/>
    </source>
</evidence>
<dbReference type="InterPro" id="IPR029045">
    <property type="entry name" value="ClpP/crotonase-like_dom_sf"/>
</dbReference>
<evidence type="ECO:0000313" key="6">
    <source>
        <dbReference type="EMBL" id="CAE7194987.1"/>
    </source>
</evidence>
<reference evidence="6" key="1">
    <citation type="submission" date="2021-01" db="EMBL/GenBank/DDBJ databases">
        <authorList>
            <person name="Kaushik A."/>
        </authorList>
    </citation>
    <scope>NUCLEOTIDE SEQUENCE</scope>
    <source>
        <strain evidence="6">AG5</strain>
    </source>
</reference>
<evidence type="ECO:0000256" key="3">
    <source>
        <dbReference type="ARBA" id="ARBA00022832"/>
    </source>
</evidence>
<dbReference type="Proteomes" id="UP000663827">
    <property type="component" value="Unassembled WGS sequence"/>
</dbReference>
<organism evidence="6 7">
    <name type="scientific">Rhizoctonia solani</name>
    <dbReference type="NCBI Taxonomy" id="456999"/>
    <lineage>
        <taxon>Eukaryota</taxon>
        <taxon>Fungi</taxon>
        <taxon>Dikarya</taxon>
        <taxon>Basidiomycota</taxon>
        <taxon>Agaricomycotina</taxon>
        <taxon>Agaricomycetes</taxon>
        <taxon>Cantharellales</taxon>
        <taxon>Ceratobasidiaceae</taxon>
        <taxon>Rhizoctonia</taxon>
    </lineage>
</organism>
<evidence type="ECO:0000256" key="1">
    <source>
        <dbReference type="ARBA" id="ARBA00005005"/>
    </source>
</evidence>
<dbReference type="FunFam" id="1.10.12.10:FF:000004">
    <property type="entry name" value="Delta3,5-delta2,4-dienoyl-CoA isomerase"/>
    <property type="match status" value="1"/>
</dbReference>
<comment type="pathway">
    <text evidence="1">Lipid metabolism; fatty acid beta-oxidation.</text>
</comment>
<gene>
    <name evidence="6" type="ORF">RDB_LOCUS131847</name>
</gene>
<protein>
    <submittedName>
        <fullName evidence="6">Uncharacterized protein</fullName>
    </submittedName>
</protein>
<keyword evidence="4" id="KW-0443">Lipid metabolism</keyword>
<evidence type="ECO:0000256" key="5">
    <source>
        <dbReference type="ARBA" id="ARBA00023235"/>
    </source>
</evidence>
<comment type="caution">
    <text evidence="6">The sequence shown here is derived from an EMBL/GenBank/DDBJ whole genome shotgun (WGS) entry which is preliminary data.</text>
</comment>
<dbReference type="SUPFAM" id="SSF52096">
    <property type="entry name" value="ClpP/crotonase"/>
    <property type="match status" value="1"/>
</dbReference>
<name>A0A8H3I055_9AGAM</name>
<dbReference type="GO" id="GO:0016853">
    <property type="term" value="F:isomerase activity"/>
    <property type="evidence" value="ECO:0007669"/>
    <property type="project" value="UniProtKB-KW"/>
</dbReference>